<protein>
    <recommendedName>
        <fullName evidence="5">Ankyrin repeat protein</fullName>
    </recommendedName>
</protein>
<evidence type="ECO:0008006" key="5">
    <source>
        <dbReference type="Google" id="ProtNLM"/>
    </source>
</evidence>
<sequence>HDTALCIAARGGDLEMVQALLRHDRIDVNIRNRWFEDPLMLAVKGGHFSIVEALVVDPKLKYFSLKRSLDLARNDCIQRTIRSRMEDDNTPQMLLKRSPRKFGGL</sequence>
<dbReference type="AlphaFoldDB" id="A0A9W4MWS9"/>
<comment type="caution">
    <text evidence="3">The sequence shown here is derived from an EMBL/GenBank/DDBJ whole genome shotgun (WGS) entry which is preliminary data.</text>
</comment>
<proteinExistence type="predicted"/>
<dbReference type="EMBL" id="CAJVNV010000245">
    <property type="protein sequence ID" value="CAG8130570.1"/>
    <property type="molecule type" value="Genomic_DNA"/>
</dbReference>
<evidence type="ECO:0000313" key="3">
    <source>
        <dbReference type="EMBL" id="CAG8130570.1"/>
    </source>
</evidence>
<accession>A0A9W4MWS9</accession>
<dbReference type="Proteomes" id="UP001153461">
    <property type="component" value="Unassembled WGS sequence"/>
</dbReference>
<dbReference type="SUPFAM" id="SSF48403">
    <property type="entry name" value="Ankyrin repeat"/>
    <property type="match status" value="1"/>
</dbReference>
<evidence type="ECO:0000256" key="1">
    <source>
        <dbReference type="ARBA" id="ARBA00022737"/>
    </source>
</evidence>
<dbReference type="OrthoDB" id="245563at2759"/>
<reference evidence="3" key="1">
    <citation type="submission" date="2021-07" db="EMBL/GenBank/DDBJ databases">
        <authorList>
            <person name="Branca A.L. A."/>
        </authorList>
    </citation>
    <scope>NUCLEOTIDE SEQUENCE</scope>
</reference>
<name>A0A9W4MWS9_PENNA</name>
<dbReference type="PANTHER" id="PTHR24173">
    <property type="entry name" value="ANKYRIN REPEAT CONTAINING"/>
    <property type="match status" value="1"/>
</dbReference>
<gene>
    <name evidence="3" type="ORF">PNAL_LOCUS5524</name>
</gene>
<feature type="non-terminal residue" evidence="3">
    <location>
        <position position="1"/>
    </location>
</feature>
<organism evidence="3 4">
    <name type="scientific">Penicillium nalgiovense</name>
    <dbReference type="NCBI Taxonomy" id="60175"/>
    <lineage>
        <taxon>Eukaryota</taxon>
        <taxon>Fungi</taxon>
        <taxon>Dikarya</taxon>
        <taxon>Ascomycota</taxon>
        <taxon>Pezizomycotina</taxon>
        <taxon>Eurotiomycetes</taxon>
        <taxon>Eurotiomycetidae</taxon>
        <taxon>Eurotiales</taxon>
        <taxon>Aspergillaceae</taxon>
        <taxon>Penicillium</taxon>
    </lineage>
</organism>
<dbReference type="Gene3D" id="1.25.40.20">
    <property type="entry name" value="Ankyrin repeat-containing domain"/>
    <property type="match status" value="1"/>
</dbReference>
<evidence type="ECO:0000256" key="2">
    <source>
        <dbReference type="ARBA" id="ARBA00023043"/>
    </source>
</evidence>
<keyword evidence="2" id="KW-0040">ANK repeat</keyword>
<keyword evidence="1" id="KW-0677">Repeat</keyword>
<dbReference type="InterPro" id="IPR036770">
    <property type="entry name" value="Ankyrin_rpt-contain_sf"/>
</dbReference>
<dbReference type="PANTHER" id="PTHR24173:SF74">
    <property type="entry name" value="ANKYRIN REPEAT DOMAIN-CONTAINING PROTEIN 16"/>
    <property type="match status" value="1"/>
</dbReference>
<evidence type="ECO:0000313" key="4">
    <source>
        <dbReference type="Proteomes" id="UP001153461"/>
    </source>
</evidence>
<dbReference type="Pfam" id="PF12796">
    <property type="entry name" value="Ank_2"/>
    <property type="match status" value="1"/>
</dbReference>
<dbReference type="InterPro" id="IPR002110">
    <property type="entry name" value="Ankyrin_rpt"/>
</dbReference>